<organism evidence="2 3">
    <name type="scientific">Rotaria sordida</name>
    <dbReference type="NCBI Taxonomy" id="392033"/>
    <lineage>
        <taxon>Eukaryota</taxon>
        <taxon>Metazoa</taxon>
        <taxon>Spiralia</taxon>
        <taxon>Gnathifera</taxon>
        <taxon>Rotifera</taxon>
        <taxon>Eurotatoria</taxon>
        <taxon>Bdelloidea</taxon>
        <taxon>Philodinida</taxon>
        <taxon>Philodinidae</taxon>
        <taxon>Rotaria</taxon>
    </lineage>
</organism>
<reference evidence="2" key="1">
    <citation type="submission" date="2021-02" db="EMBL/GenBank/DDBJ databases">
        <authorList>
            <person name="Nowell W R."/>
        </authorList>
    </citation>
    <scope>NUCLEOTIDE SEQUENCE</scope>
</reference>
<dbReference type="Proteomes" id="UP000663836">
    <property type="component" value="Unassembled WGS sequence"/>
</dbReference>
<proteinExistence type="predicted"/>
<feature type="region of interest" description="Disordered" evidence="1">
    <location>
        <begin position="19"/>
        <end position="66"/>
    </location>
</feature>
<evidence type="ECO:0000256" key="1">
    <source>
        <dbReference type="SAM" id="MobiDB-lite"/>
    </source>
</evidence>
<evidence type="ECO:0000313" key="2">
    <source>
        <dbReference type="EMBL" id="CAF4402739.1"/>
    </source>
</evidence>
<feature type="non-terminal residue" evidence="2">
    <location>
        <position position="1"/>
    </location>
</feature>
<feature type="non-terminal residue" evidence="2">
    <location>
        <position position="66"/>
    </location>
</feature>
<feature type="compositionally biased region" description="Polar residues" evidence="1">
    <location>
        <begin position="19"/>
        <end position="39"/>
    </location>
</feature>
<dbReference type="EMBL" id="CAJOBD010067672">
    <property type="protein sequence ID" value="CAF4402739.1"/>
    <property type="molecule type" value="Genomic_DNA"/>
</dbReference>
<dbReference type="AlphaFoldDB" id="A0A820PD15"/>
<gene>
    <name evidence="2" type="ORF">JBS370_LOCUS43500</name>
</gene>
<evidence type="ECO:0000313" key="3">
    <source>
        <dbReference type="Proteomes" id="UP000663836"/>
    </source>
</evidence>
<name>A0A820PD15_9BILA</name>
<sequence length="66" mass="6633">TTTVAPLSTISSTTVTPLSTISSTTVTPLSTISSTTQKPAETEITSITTGITGTKSSQPEETSSSV</sequence>
<feature type="compositionally biased region" description="Low complexity" evidence="1">
    <location>
        <begin position="42"/>
        <end position="57"/>
    </location>
</feature>
<protein>
    <submittedName>
        <fullName evidence="2">Uncharacterized protein</fullName>
    </submittedName>
</protein>
<accession>A0A820PD15</accession>
<comment type="caution">
    <text evidence="2">The sequence shown here is derived from an EMBL/GenBank/DDBJ whole genome shotgun (WGS) entry which is preliminary data.</text>
</comment>